<evidence type="ECO:0000313" key="2">
    <source>
        <dbReference type="EMBL" id="ADG60125.1"/>
    </source>
</evidence>
<gene>
    <name evidence="2" type="ORF">Acj9p225</name>
</gene>
<dbReference type="OrthoDB" id="25064at10239"/>
<name>E5EQ09_9CAUD</name>
<organism evidence="2 3">
    <name type="scientific">Acinetobacter phage Acj9</name>
    <dbReference type="NCBI Taxonomy" id="760939"/>
    <lineage>
        <taxon>Viruses</taxon>
        <taxon>Duplodnaviria</taxon>
        <taxon>Heunggongvirae</taxon>
        <taxon>Uroviricota</taxon>
        <taxon>Caudoviricetes</taxon>
        <taxon>Pantevenvirales</taxon>
        <taxon>Straboviridae</taxon>
        <taxon>Twarogvirinae</taxon>
        <taxon>Acajnonavirus</taxon>
        <taxon>Acajnonavirus acj9</taxon>
    </lineage>
</organism>
<dbReference type="GeneID" id="9926659"/>
<reference evidence="2 3" key="1">
    <citation type="journal article" date="2010" name="Virol. J.">
        <title>Genomes of the T4-related bacteriophages as windows on microbial genome evolution.</title>
        <authorList>
            <person name="Petrov V.M."/>
            <person name="Ratnayaka S."/>
            <person name="Nolan J.M."/>
            <person name="Miller E.S."/>
            <person name="Karam J.D."/>
        </authorList>
    </citation>
    <scope>NUCLEOTIDE SEQUENCE [LARGE SCALE GENOMIC DNA]</scope>
</reference>
<dbReference type="SUPFAM" id="SSF52833">
    <property type="entry name" value="Thioredoxin-like"/>
    <property type="match status" value="1"/>
</dbReference>
<dbReference type="InterPro" id="IPR002109">
    <property type="entry name" value="Glutaredoxin"/>
</dbReference>
<dbReference type="PROSITE" id="PS51354">
    <property type="entry name" value="GLUTAREDOXIN_2"/>
    <property type="match status" value="1"/>
</dbReference>
<evidence type="ECO:0000259" key="1">
    <source>
        <dbReference type="Pfam" id="PF00462"/>
    </source>
</evidence>
<proteinExistence type="predicted"/>
<dbReference type="Pfam" id="PF00462">
    <property type="entry name" value="Glutaredoxin"/>
    <property type="match status" value="1"/>
</dbReference>
<dbReference type="InterPro" id="IPR036249">
    <property type="entry name" value="Thioredoxin-like_sf"/>
</dbReference>
<keyword evidence="3" id="KW-1185">Reference proteome</keyword>
<dbReference type="Gene3D" id="3.40.30.10">
    <property type="entry name" value="Glutaredoxin"/>
    <property type="match status" value="1"/>
</dbReference>
<evidence type="ECO:0000313" key="3">
    <source>
        <dbReference type="Proteomes" id="UP000008731"/>
    </source>
</evidence>
<dbReference type="KEGG" id="vg:9926659"/>
<feature type="domain" description="Glutaredoxin" evidence="1">
    <location>
        <begin position="6"/>
        <end position="64"/>
    </location>
</feature>
<accession>E5EQ09</accession>
<protein>
    <recommendedName>
        <fullName evidence="1">Glutaredoxin domain-containing protein</fullName>
    </recommendedName>
</protein>
<dbReference type="Proteomes" id="UP000008731">
    <property type="component" value="Segment"/>
</dbReference>
<dbReference type="EMBL" id="HM004124">
    <property type="protein sequence ID" value="ADG60125.1"/>
    <property type="molecule type" value="Genomic_DNA"/>
</dbReference>
<sequence>MEPIMITLYSKDNCPQCTQAKQFLTVKGIRFEVKMLDEDYTLDELKASAPGRSSFPVVFVNGVAVGAGYPDVRKVALAK</sequence>
<dbReference type="RefSeq" id="YP_004010362.1">
    <property type="nucleotide sequence ID" value="NC_014663.1"/>
</dbReference>